<feature type="domain" description="Lipoyl-binding" evidence="1">
    <location>
        <begin position="10"/>
        <end position="78"/>
    </location>
</feature>
<dbReference type="Pfam" id="PF00364">
    <property type="entry name" value="Biotin_lipoyl"/>
    <property type="match status" value="1"/>
</dbReference>
<dbReference type="InterPro" id="IPR000089">
    <property type="entry name" value="Biotin_lipoyl"/>
</dbReference>
<comment type="caution">
    <text evidence="2">The sequence shown here is derived from an EMBL/GenBank/DDBJ whole genome shotgun (WGS) entry which is preliminary data.</text>
</comment>
<evidence type="ECO:0000313" key="3">
    <source>
        <dbReference type="Proteomes" id="UP001198034"/>
    </source>
</evidence>
<dbReference type="EMBL" id="JAJAWG010000005">
    <property type="protein sequence ID" value="MCB5196437.1"/>
    <property type="molecule type" value="Genomic_DNA"/>
</dbReference>
<reference evidence="2 3" key="1">
    <citation type="submission" date="2021-10" db="EMBL/GenBank/DDBJ databases">
        <authorList>
            <person name="Chen M."/>
        </authorList>
    </citation>
    <scope>NUCLEOTIDE SEQUENCE [LARGE SCALE GENOMIC DNA]</scope>
    <source>
        <strain evidence="2 3">H3-26</strain>
    </source>
</reference>
<name>A0ABS8BL40_9NEIS</name>
<dbReference type="RefSeq" id="WP_226764195.1">
    <property type="nucleotide sequence ID" value="NZ_JAJAWG010000005.1"/>
</dbReference>
<gene>
    <name evidence="2" type="ORF">LG219_09165</name>
</gene>
<dbReference type="InterPro" id="IPR011053">
    <property type="entry name" value="Single_hybrid_motif"/>
</dbReference>
<dbReference type="SUPFAM" id="SSF51230">
    <property type="entry name" value="Single hybrid motif"/>
    <property type="match status" value="1"/>
</dbReference>
<dbReference type="Gene3D" id="2.40.50.100">
    <property type="match status" value="1"/>
</dbReference>
<protein>
    <recommendedName>
        <fullName evidence="1">Lipoyl-binding domain-containing protein</fullName>
    </recommendedName>
</protein>
<accession>A0ABS8BL40</accession>
<evidence type="ECO:0000313" key="2">
    <source>
        <dbReference type="EMBL" id="MCB5196437.1"/>
    </source>
</evidence>
<organism evidence="2 3">
    <name type="scientific">Deefgea salmonis</name>
    <dbReference type="NCBI Taxonomy" id="2875502"/>
    <lineage>
        <taxon>Bacteria</taxon>
        <taxon>Pseudomonadati</taxon>
        <taxon>Pseudomonadota</taxon>
        <taxon>Betaproteobacteria</taxon>
        <taxon>Neisseriales</taxon>
        <taxon>Chitinibacteraceae</taxon>
        <taxon>Deefgea</taxon>
    </lineage>
</organism>
<sequence>MNTNYTTHLICAPELTDTYKVTNINIKLDEFVNKNELLISLTKDNDHICINSIESGQIGYLYINIGDEVKSGDLLLTMEVEELPAGFLVLEEQQVVKSLIEADVVNSLLIIPSAAKLASRLGVDLSLVKPNNLSGYIGNEEVEFFVKHELFKLQQLRKLLA</sequence>
<dbReference type="Proteomes" id="UP001198034">
    <property type="component" value="Unassembled WGS sequence"/>
</dbReference>
<keyword evidence="3" id="KW-1185">Reference proteome</keyword>
<evidence type="ECO:0000259" key="1">
    <source>
        <dbReference type="Pfam" id="PF00364"/>
    </source>
</evidence>
<proteinExistence type="predicted"/>